<comment type="function">
    <text evidence="6">Component of the Mediator complex, a coactivator involved in the regulated transcription of nearly all RNA polymerase II-dependent genes. Mediator functions as a bridge to convey information from gene-specific regulatory proteins to the basal RNA polymerase II transcription machinery. Mediator is recruited to promoters by direct interactions with regulatory proteins and serves as a scaffold for the assembly of a functional preinitiation complex with RNA polymerase II and the general transcription factors.</text>
</comment>
<keyword evidence="10" id="KW-1185">Reference proteome</keyword>
<feature type="compositionally biased region" description="Basic and acidic residues" evidence="7">
    <location>
        <begin position="247"/>
        <end position="258"/>
    </location>
</feature>
<organism evidence="9 10">
    <name type="scientific">Adineta ricciae</name>
    <name type="common">Rotifer</name>
    <dbReference type="NCBI Taxonomy" id="249248"/>
    <lineage>
        <taxon>Eukaryota</taxon>
        <taxon>Metazoa</taxon>
        <taxon>Spiralia</taxon>
        <taxon>Gnathifera</taxon>
        <taxon>Rotifera</taxon>
        <taxon>Eurotatoria</taxon>
        <taxon>Bdelloidea</taxon>
        <taxon>Adinetida</taxon>
        <taxon>Adinetidae</taxon>
        <taxon>Adineta</taxon>
    </lineage>
</organism>
<keyword evidence="6" id="KW-0010">Activator</keyword>
<protein>
    <recommendedName>
        <fullName evidence="6">Mediator of RNA polymerase II transcription subunit 6</fullName>
    </recommendedName>
    <alternativeName>
        <fullName evidence="6">Mediator complex subunit 6</fullName>
    </alternativeName>
</protein>
<accession>A0A814T667</accession>
<evidence type="ECO:0000313" key="10">
    <source>
        <dbReference type="Proteomes" id="UP000663828"/>
    </source>
</evidence>
<evidence type="ECO:0000256" key="1">
    <source>
        <dbReference type="ARBA" id="ARBA00004123"/>
    </source>
</evidence>
<dbReference type="Proteomes" id="UP000663852">
    <property type="component" value="Unassembled WGS sequence"/>
</dbReference>
<evidence type="ECO:0000256" key="3">
    <source>
        <dbReference type="ARBA" id="ARBA00023015"/>
    </source>
</evidence>
<evidence type="ECO:0000256" key="7">
    <source>
        <dbReference type="SAM" id="MobiDB-lite"/>
    </source>
</evidence>
<evidence type="ECO:0000313" key="8">
    <source>
        <dbReference type="EMBL" id="CAF0955029.1"/>
    </source>
</evidence>
<evidence type="ECO:0000256" key="4">
    <source>
        <dbReference type="ARBA" id="ARBA00023163"/>
    </source>
</evidence>
<dbReference type="Gene3D" id="3.10.450.580">
    <property type="entry name" value="Mediator complex, subunit Med6"/>
    <property type="match status" value="1"/>
</dbReference>
<dbReference type="GO" id="GO:0003712">
    <property type="term" value="F:transcription coregulator activity"/>
    <property type="evidence" value="ECO:0007669"/>
    <property type="project" value="InterPro"/>
</dbReference>
<comment type="caution">
    <text evidence="9">The sequence shown here is derived from an EMBL/GenBank/DDBJ whole genome shotgun (WGS) entry which is preliminary data.</text>
</comment>
<dbReference type="GO" id="GO:0006357">
    <property type="term" value="P:regulation of transcription by RNA polymerase II"/>
    <property type="evidence" value="ECO:0007669"/>
    <property type="project" value="InterPro"/>
</dbReference>
<dbReference type="PANTHER" id="PTHR13104">
    <property type="entry name" value="MED-6-RELATED"/>
    <property type="match status" value="1"/>
</dbReference>
<proteinExistence type="inferred from homology"/>
<evidence type="ECO:0000313" key="9">
    <source>
        <dbReference type="EMBL" id="CAF1155153.1"/>
    </source>
</evidence>
<dbReference type="Proteomes" id="UP000663828">
    <property type="component" value="Unassembled WGS sequence"/>
</dbReference>
<keyword evidence="3 6" id="KW-0805">Transcription regulation</keyword>
<evidence type="ECO:0000256" key="5">
    <source>
        <dbReference type="ARBA" id="ARBA00023242"/>
    </source>
</evidence>
<dbReference type="InterPro" id="IPR007018">
    <property type="entry name" value="Mediator_Med6"/>
</dbReference>
<gene>
    <name evidence="6" type="primary">MED6</name>
    <name evidence="8" type="ORF">EDS130_LOCUS12542</name>
    <name evidence="9" type="ORF">XAT740_LOCUS21168</name>
</gene>
<keyword evidence="5 6" id="KW-0539">Nucleus</keyword>
<dbReference type="EMBL" id="CAJNOR010001508">
    <property type="protein sequence ID" value="CAF1155153.1"/>
    <property type="molecule type" value="Genomic_DNA"/>
</dbReference>
<sequence>MDLSKESLLNLSWSDLSWFQQTNTVLSEETALPYFCQMGNPFYDRSSLNERFYMNNLTTEAMMNASGIEYIVMQKQNPVLFIIRKQYRESLNEARPLQEYYILAPGHIYQAPDAASVISHRLLTAVHHFGKAFDEASQKAAYHPSSGYYWKTNSSSDELAKKDSSKEKILTQTQRIRFDTIFYSFRDHFRPRAPVGATAQNSIASATTNNDAVGTTNGTSGGSGDNNLPRKEERTPSDSQSITSERPMIEVKKQKTQK</sequence>
<dbReference type="AlphaFoldDB" id="A0A814T667"/>
<feature type="compositionally biased region" description="Polar residues" evidence="7">
    <location>
        <begin position="204"/>
        <end position="213"/>
    </location>
</feature>
<dbReference type="EMBL" id="CAJNOJ010000048">
    <property type="protein sequence ID" value="CAF0955029.1"/>
    <property type="molecule type" value="Genomic_DNA"/>
</dbReference>
<dbReference type="OrthoDB" id="344220at2759"/>
<comment type="similarity">
    <text evidence="2 6">Belongs to the Mediator complex subunit 6 family.</text>
</comment>
<dbReference type="InterPro" id="IPR038566">
    <property type="entry name" value="Mediator_Med6_sf"/>
</dbReference>
<keyword evidence="4 6" id="KW-0804">Transcription</keyword>
<dbReference type="GO" id="GO:0016592">
    <property type="term" value="C:mediator complex"/>
    <property type="evidence" value="ECO:0007669"/>
    <property type="project" value="InterPro"/>
</dbReference>
<comment type="subcellular location">
    <subcellularLocation>
        <location evidence="1 6">Nucleus</location>
    </subcellularLocation>
</comment>
<evidence type="ECO:0000256" key="2">
    <source>
        <dbReference type="ARBA" id="ARBA00007526"/>
    </source>
</evidence>
<name>A0A814T667_ADIRI</name>
<evidence type="ECO:0000256" key="6">
    <source>
        <dbReference type="RuleBase" id="RU364143"/>
    </source>
</evidence>
<comment type="subunit">
    <text evidence="6">Component of the Mediator complex.</text>
</comment>
<dbReference type="Pfam" id="PF04934">
    <property type="entry name" value="Med6"/>
    <property type="match status" value="1"/>
</dbReference>
<feature type="region of interest" description="Disordered" evidence="7">
    <location>
        <begin position="204"/>
        <end position="258"/>
    </location>
</feature>
<reference evidence="9" key="1">
    <citation type="submission" date="2021-02" db="EMBL/GenBank/DDBJ databases">
        <authorList>
            <person name="Nowell W R."/>
        </authorList>
    </citation>
    <scope>NUCLEOTIDE SEQUENCE</scope>
</reference>